<evidence type="ECO:0000313" key="2">
    <source>
        <dbReference type="Proteomes" id="UP000824782"/>
    </source>
</evidence>
<accession>A0AAV7C5V2</accession>
<comment type="caution">
    <text evidence="1">The sequence shown here is derived from an EMBL/GenBank/DDBJ whole genome shotgun (WGS) entry which is preliminary data.</text>
</comment>
<keyword evidence="2" id="KW-1185">Reference proteome</keyword>
<sequence length="110" mass="12496">MSFLHFSRGLDKQTCCKTVRLAVLSHNTSSAICQRQRIGSMFTVSLSLCKAVCRFLQTQTKAPRTEPVPNKWTGGGQWNFGKKRLYGIFSLLNWIGSLRREEAPPAFYHT</sequence>
<dbReference type="AlphaFoldDB" id="A0AAV7C5V2"/>
<reference evidence="1" key="1">
    <citation type="thesis" date="2020" institute="ProQuest LLC" country="789 East Eisenhower Parkway, Ann Arbor, MI, USA">
        <title>Comparative Genomics and Chromosome Evolution.</title>
        <authorList>
            <person name="Mudd A.B."/>
        </authorList>
    </citation>
    <scope>NUCLEOTIDE SEQUENCE</scope>
    <source>
        <strain evidence="1">237g6f4</strain>
        <tissue evidence="1">Blood</tissue>
    </source>
</reference>
<proteinExistence type="predicted"/>
<name>A0AAV7C5V2_ENGPU</name>
<dbReference type="Proteomes" id="UP000824782">
    <property type="component" value="Unassembled WGS sequence"/>
</dbReference>
<protein>
    <submittedName>
        <fullName evidence="1">Uncharacterized protein</fullName>
    </submittedName>
</protein>
<organism evidence="1 2">
    <name type="scientific">Engystomops pustulosus</name>
    <name type="common">Tungara frog</name>
    <name type="synonym">Physalaemus pustulosus</name>
    <dbReference type="NCBI Taxonomy" id="76066"/>
    <lineage>
        <taxon>Eukaryota</taxon>
        <taxon>Metazoa</taxon>
        <taxon>Chordata</taxon>
        <taxon>Craniata</taxon>
        <taxon>Vertebrata</taxon>
        <taxon>Euteleostomi</taxon>
        <taxon>Amphibia</taxon>
        <taxon>Batrachia</taxon>
        <taxon>Anura</taxon>
        <taxon>Neobatrachia</taxon>
        <taxon>Hyloidea</taxon>
        <taxon>Leptodactylidae</taxon>
        <taxon>Leiuperinae</taxon>
        <taxon>Engystomops</taxon>
    </lineage>
</organism>
<gene>
    <name evidence="1" type="ORF">GDO81_011047</name>
</gene>
<evidence type="ECO:0000313" key="1">
    <source>
        <dbReference type="EMBL" id="KAG8579773.1"/>
    </source>
</evidence>
<dbReference type="EMBL" id="WNYA01000004">
    <property type="protein sequence ID" value="KAG8579773.1"/>
    <property type="molecule type" value="Genomic_DNA"/>
</dbReference>